<dbReference type="GO" id="GO:0016787">
    <property type="term" value="F:hydrolase activity"/>
    <property type="evidence" value="ECO:0007669"/>
    <property type="project" value="UniProtKB-KW"/>
</dbReference>
<evidence type="ECO:0000256" key="1">
    <source>
        <dbReference type="ARBA" id="ARBA00022801"/>
    </source>
</evidence>
<evidence type="ECO:0000259" key="2">
    <source>
        <dbReference type="Pfam" id="PF07859"/>
    </source>
</evidence>
<organism evidence="3 4">
    <name type="scientific">Petropleomorpha daqingensis</name>
    <dbReference type="NCBI Taxonomy" id="2026353"/>
    <lineage>
        <taxon>Bacteria</taxon>
        <taxon>Bacillati</taxon>
        <taxon>Actinomycetota</taxon>
        <taxon>Actinomycetes</taxon>
        <taxon>Geodermatophilales</taxon>
        <taxon>Geodermatophilaceae</taxon>
        <taxon>Petropleomorpha</taxon>
    </lineage>
</organism>
<dbReference type="SUPFAM" id="SSF53474">
    <property type="entry name" value="alpha/beta-Hydrolases"/>
    <property type="match status" value="1"/>
</dbReference>
<dbReference type="Gene3D" id="3.40.50.1820">
    <property type="entry name" value="alpha/beta hydrolase"/>
    <property type="match status" value="1"/>
</dbReference>
<name>A0A853CK02_9ACTN</name>
<accession>A0A853CK02</accession>
<keyword evidence="4" id="KW-1185">Reference proteome</keyword>
<dbReference type="AlphaFoldDB" id="A0A853CK02"/>
<dbReference type="Proteomes" id="UP000541969">
    <property type="component" value="Unassembled WGS sequence"/>
</dbReference>
<feature type="domain" description="Alpha/beta hydrolase fold-3" evidence="2">
    <location>
        <begin position="81"/>
        <end position="295"/>
    </location>
</feature>
<dbReference type="Pfam" id="PF07859">
    <property type="entry name" value="Abhydrolase_3"/>
    <property type="match status" value="1"/>
</dbReference>
<dbReference type="RefSeq" id="WP_179718890.1">
    <property type="nucleotide sequence ID" value="NZ_JACBZT010000001.1"/>
</dbReference>
<proteinExistence type="predicted"/>
<keyword evidence="1" id="KW-0378">Hydrolase</keyword>
<evidence type="ECO:0000313" key="3">
    <source>
        <dbReference type="EMBL" id="NYJ07209.1"/>
    </source>
</evidence>
<comment type="caution">
    <text evidence="3">The sequence shown here is derived from an EMBL/GenBank/DDBJ whole genome shotgun (WGS) entry which is preliminary data.</text>
</comment>
<dbReference type="InterPro" id="IPR013094">
    <property type="entry name" value="AB_hydrolase_3"/>
</dbReference>
<evidence type="ECO:0000313" key="4">
    <source>
        <dbReference type="Proteomes" id="UP000541969"/>
    </source>
</evidence>
<protein>
    <submittedName>
        <fullName evidence="3">Acetyl esterase/lipase</fullName>
    </submittedName>
</protein>
<sequence>MPLHPHLASNLHLLDGMTSIEAALADPQQAPRLAQFMSVGEAAPCPEVLTRDLEAPGPHGPVRVRVYTPVEGDGSPARPGLVWVHGGGFRMGNLDDAPIDGLVREFCVRADAVVVSVDYRLAVDGVAYPVPHDDVVAALRWVRANADAVGIDPTRLSAGGDSAGGNLVAGAALRVRDEDAWTPAALLLVYPVLHPVVPPLSPGLAAAAATLPDLLRFLPSDVAEMNRNYLGGPETTADGYAMPGLAVLDGLPPTLVVNAEYDDLRASGEAFVASLALAGVDVRQVCAPGMLHGFLMLPDSIEPAGRTRQLLADTICDARSAAPSAVALEQAVG</sequence>
<dbReference type="InterPro" id="IPR029058">
    <property type="entry name" value="AB_hydrolase_fold"/>
</dbReference>
<reference evidence="3 4" key="1">
    <citation type="submission" date="2020-07" db="EMBL/GenBank/DDBJ databases">
        <title>Sequencing the genomes of 1000 actinobacteria strains.</title>
        <authorList>
            <person name="Klenk H.-P."/>
        </authorList>
    </citation>
    <scope>NUCLEOTIDE SEQUENCE [LARGE SCALE GENOMIC DNA]</scope>
    <source>
        <strain evidence="3 4">DSM 104001</strain>
    </source>
</reference>
<dbReference type="EMBL" id="JACBZT010000001">
    <property type="protein sequence ID" value="NYJ07209.1"/>
    <property type="molecule type" value="Genomic_DNA"/>
</dbReference>
<dbReference type="PANTHER" id="PTHR48081">
    <property type="entry name" value="AB HYDROLASE SUPERFAMILY PROTEIN C4A8.06C"/>
    <property type="match status" value="1"/>
</dbReference>
<dbReference type="InterPro" id="IPR050300">
    <property type="entry name" value="GDXG_lipolytic_enzyme"/>
</dbReference>
<dbReference type="PANTHER" id="PTHR48081:SF8">
    <property type="entry name" value="ALPHA_BETA HYDROLASE FOLD-3 DOMAIN-CONTAINING PROTEIN-RELATED"/>
    <property type="match status" value="1"/>
</dbReference>
<gene>
    <name evidence="3" type="ORF">GGQ55_003487</name>
</gene>